<dbReference type="SUPFAM" id="SSF55729">
    <property type="entry name" value="Acyl-CoA N-acyltransferases (Nat)"/>
    <property type="match status" value="1"/>
</dbReference>
<name>A0A9D1GDE2_9BACT</name>
<dbReference type="InterPro" id="IPR016181">
    <property type="entry name" value="Acyl_CoA_acyltransferase"/>
</dbReference>
<gene>
    <name evidence="2" type="ORF">IAD06_02800</name>
</gene>
<dbReference type="Proteomes" id="UP000886722">
    <property type="component" value="Unassembled WGS sequence"/>
</dbReference>
<dbReference type="Gene3D" id="3.40.630.30">
    <property type="match status" value="1"/>
</dbReference>
<sequence>MKSRVVIKEYEPADKNAVMDLIRLNIPMYFAVEEEAAFDMYLDRERELYYVLLVDELIVGCGGINFADNMTHGKISWDIFHPDYQRKSLGSRLLRYRIEKLKAVESVRKMTVRTSQFVYGFYEKHGFELKKVVKNYWAQGFDLYDMEYKEKR</sequence>
<feature type="domain" description="N-acetyltransferase" evidence="1">
    <location>
        <begin position="5"/>
        <end position="151"/>
    </location>
</feature>
<dbReference type="CDD" id="cd04301">
    <property type="entry name" value="NAT_SF"/>
    <property type="match status" value="1"/>
</dbReference>
<dbReference type="AlphaFoldDB" id="A0A9D1GDE2"/>
<reference evidence="2" key="1">
    <citation type="submission" date="2020-10" db="EMBL/GenBank/DDBJ databases">
        <authorList>
            <person name="Gilroy R."/>
        </authorList>
    </citation>
    <scope>NUCLEOTIDE SEQUENCE</scope>
    <source>
        <strain evidence="2">21143</strain>
    </source>
</reference>
<evidence type="ECO:0000259" key="1">
    <source>
        <dbReference type="PROSITE" id="PS51186"/>
    </source>
</evidence>
<accession>A0A9D1GDE2</accession>
<reference evidence="2" key="2">
    <citation type="journal article" date="2021" name="PeerJ">
        <title>Extensive microbial diversity within the chicken gut microbiome revealed by metagenomics and culture.</title>
        <authorList>
            <person name="Gilroy R."/>
            <person name="Ravi A."/>
            <person name="Getino M."/>
            <person name="Pursley I."/>
            <person name="Horton D.L."/>
            <person name="Alikhan N.F."/>
            <person name="Baker D."/>
            <person name="Gharbi K."/>
            <person name="Hall N."/>
            <person name="Watson M."/>
            <person name="Adriaenssens E.M."/>
            <person name="Foster-Nyarko E."/>
            <person name="Jarju S."/>
            <person name="Secka A."/>
            <person name="Antonio M."/>
            <person name="Oren A."/>
            <person name="Chaudhuri R.R."/>
            <person name="La Ragione R."/>
            <person name="Hildebrand F."/>
            <person name="Pallen M.J."/>
        </authorList>
    </citation>
    <scope>NUCLEOTIDE SEQUENCE</scope>
    <source>
        <strain evidence="2">21143</strain>
    </source>
</reference>
<dbReference type="EMBL" id="DVKT01000021">
    <property type="protein sequence ID" value="HIT38955.1"/>
    <property type="molecule type" value="Genomic_DNA"/>
</dbReference>
<organism evidence="2 3">
    <name type="scientific">Candidatus Caccoplasma intestinavium</name>
    <dbReference type="NCBI Taxonomy" id="2840716"/>
    <lineage>
        <taxon>Bacteria</taxon>
        <taxon>Pseudomonadati</taxon>
        <taxon>Bacteroidota</taxon>
        <taxon>Bacteroidia</taxon>
        <taxon>Bacteroidales</taxon>
        <taxon>Bacteroidaceae</taxon>
        <taxon>Bacteroidaceae incertae sedis</taxon>
        <taxon>Candidatus Caccoplasma</taxon>
    </lineage>
</organism>
<proteinExistence type="predicted"/>
<dbReference type="Pfam" id="PF00583">
    <property type="entry name" value="Acetyltransf_1"/>
    <property type="match status" value="1"/>
</dbReference>
<dbReference type="InterPro" id="IPR000182">
    <property type="entry name" value="GNAT_dom"/>
</dbReference>
<evidence type="ECO:0000313" key="3">
    <source>
        <dbReference type="Proteomes" id="UP000886722"/>
    </source>
</evidence>
<evidence type="ECO:0000313" key="2">
    <source>
        <dbReference type="EMBL" id="HIT38955.1"/>
    </source>
</evidence>
<dbReference type="PROSITE" id="PS51186">
    <property type="entry name" value="GNAT"/>
    <property type="match status" value="1"/>
</dbReference>
<dbReference type="GO" id="GO:0016747">
    <property type="term" value="F:acyltransferase activity, transferring groups other than amino-acyl groups"/>
    <property type="evidence" value="ECO:0007669"/>
    <property type="project" value="InterPro"/>
</dbReference>
<comment type="caution">
    <text evidence="2">The sequence shown here is derived from an EMBL/GenBank/DDBJ whole genome shotgun (WGS) entry which is preliminary data.</text>
</comment>
<protein>
    <submittedName>
        <fullName evidence="2">GNAT family N-acetyltransferase</fullName>
    </submittedName>
</protein>